<dbReference type="InterPro" id="IPR009057">
    <property type="entry name" value="Homeodomain-like_sf"/>
</dbReference>
<dbReference type="Gene3D" id="1.10.10.60">
    <property type="entry name" value="Homeodomain-like"/>
    <property type="match status" value="1"/>
</dbReference>
<dbReference type="Proteomes" id="UP001596500">
    <property type="component" value="Unassembled WGS sequence"/>
</dbReference>
<gene>
    <name evidence="4" type="ORF">ACFQNG_12055</name>
</gene>
<keyword evidence="5" id="KW-1185">Reference proteome</keyword>
<accession>A0ABW2RLE3</accession>
<dbReference type="PANTHER" id="PTHR33795:SF1">
    <property type="entry name" value="INSERTION ELEMENT IS150 PROTEIN INSJ"/>
    <property type="match status" value="1"/>
</dbReference>
<evidence type="ECO:0000313" key="4">
    <source>
        <dbReference type="EMBL" id="MFC7441826.1"/>
    </source>
</evidence>
<dbReference type="EMBL" id="JBHTBW010000038">
    <property type="protein sequence ID" value="MFC7441826.1"/>
    <property type="molecule type" value="Genomic_DNA"/>
</dbReference>
<organism evidence="4 5">
    <name type="scientific">Laceyella putida</name>
    <dbReference type="NCBI Taxonomy" id="110101"/>
    <lineage>
        <taxon>Bacteria</taxon>
        <taxon>Bacillati</taxon>
        <taxon>Bacillota</taxon>
        <taxon>Bacilli</taxon>
        <taxon>Bacillales</taxon>
        <taxon>Thermoactinomycetaceae</taxon>
        <taxon>Laceyella</taxon>
    </lineage>
</organism>
<feature type="region of interest" description="Disordered" evidence="2">
    <location>
        <begin position="55"/>
        <end position="77"/>
    </location>
</feature>
<dbReference type="RefSeq" id="WP_379865305.1">
    <property type="nucleotide sequence ID" value="NZ_JBHTBW010000038.1"/>
</dbReference>
<reference evidence="5" key="1">
    <citation type="journal article" date="2019" name="Int. J. Syst. Evol. Microbiol.">
        <title>The Global Catalogue of Microorganisms (GCM) 10K type strain sequencing project: providing services to taxonomists for standard genome sequencing and annotation.</title>
        <authorList>
            <consortium name="The Broad Institute Genomics Platform"/>
            <consortium name="The Broad Institute Genome Sequencing Center for Infectious Disease"/>
            <person name="Wu L."/>
            <person name="Ma J."/>
        </authorList>
    </citation>
    <scope>NUCLEOTIDE SEQUENCE [LARGE SCALE GENOMIC DNA]</scope>
    <source>
        <strain evidence="5">CGMCC 1.12942</strain>
    </source>
</reference>
<sequence>MGKTKKTYSVEFKLAAVEMYFNEDMGYKRVAAELGIHFTMVKRWVKHYEKEGLKGLEEKRGRSRGNGRQRKNPSLNEELVRLKAENEYLKKLLALRRG</sequence>
<dbReference type="InterPro" id="IPR052057">
    <property type="entry name" value="IS150/IS1296_orfA-like"/>
</dbReference>
<proteinExistence type="inferred from homology"/>
<dbReference type="PANTHER" id="PTHR33795">
    <property type="entry name" value="INSERTION ELEMENT IS150 PROTEIN INSJ"/>
    <property type="match status" value="1"/>
</dbReference>
<feature type="compositionally biased region" description="Basic residues" evidence="2">
    <location>
        <begin position="61"/>
        <end position="71"/>
    </location>
</feature>
<evidence type="ECO:0000313" key="5">
    <source>
        <dbReference type="Proteomes" id="UP001596500"/>
    </source>
</evidence>
<dbReference type="InterPro" id="IPR055247">
    <property type="entry name" value="InsJ-like_HTH"/>
</dbReference>
<evidence type="ECO:0000259" key="3">
    <source>
        <dbReference type="Pfam" id="PF13518"/>
    </source>
</evidence>
<evidence type="ECO:0000256" key="2">
    <source>
        <dbReference type="SAM" id="MobiDB-lite"/>
    </source>
</evidence>
<dbReference type="Pfam" id="PF13518">
    <property type="entry name" value="HTH_28"/>
    <property type="match status" value="1"/>
</dbReference>
<comment type="caution">
    <text evidence="4">The sequence shown here is derived from an EMBL/GenBank/DDBJ whole genome shotgun (WGS) entry which is preliminary data.</text>
</comment>
<dbReference type="SUPFAM" id="SSF46689">
    <property type="entry name" value="Homeodomain-like"/>
    <property type="match status" value="1"/>
</dbReference>
<name>A0ABW2RLE3_9BACL</name>
<evidence type="ECO:0000256" key="1">
    <source>
        <dbReference type="ARBA" id="ARBA00038232"/>
    </source>
</evidence>
<feature type="domain" description="Insertion element IS150 protein InsJ-like helix-turn-helix" evidence="3">
    <location>
        <begin position="12"/>
        <end position="64"/>
    </location>
</feature>
<comment type="similarity">
    <text evidence="1">Belongs to the IS150/IS1296 orfA family.</text>
</comment>
<protein>
    <submittedName>
        <fullName evidence="4">Transposase</fullName>
    </submittedName>
</protein>